<evidence type="ECO:0000313" key="3">
    <source>
        <dbReference type="EMBL" id="CAF0986457.1"/>
    </source>
</evidence>
<evidence type="ECO:0000313" key="4">
    <source>
        <dbReference type="Proteomes" id="UP000663855"/>
    </source>
</evidence>
<organism evidence="3 4">
    <name type="scientific">Rotaria magnacalcarata</name>
    <dbReference type="NCBI Taxonomy" id="392030"/>
    <lineage>
        <taxon>Eukaryota</taxon>
        <taxon>Metazoa</taxon>
        <taxon>Spiralia</taxon>
        <taxon>Gnathifera</taxon>
        <taxon>Rotifera</taxon>
        <taxon>Eurotatoria</taxon>
        <taxon>Bdelloidea</taxon>
        <taxon>Philodinida</taxon>
        <taxon>Philodinidae</taxon>
        <taxon>Rotaria</taxon>
    </lineage>
</organism>
<gene>
    <name evidence="3" type="ORF">CJN711_LOCUS1626</name>
</gene>
<dbReference type="SUPFAM" id="SSF57997">
    <property type="entry name" value="Tropomyosin"/>
    <property type="match status" value="1"/>
</dbReference>
<dbReference type="PROSITE" id="PS50229">
    <property type="entry name" value="WH1"/>
    <property type="match status" value="1"/>
</dbReference>
<dbReference type="Gene3D" id="2.30.29.30">
    <property type="entry name" value="Pleckstrin-homology domain (PH domain)/Phosphotyrosine-binding domain (PTB)"/>
    <property type="match status" value="1"/>
</dbReference>
<dbReference type="Proteomes" id="UP000663855">
    <property type="component" value="Unassembled WGS sequence"/>
</dbReference>
<accession>A0A814FPJ3</accession>
<dbReference type="InterPro" id="IPR011993">
    <property type="entry name" value="PH-like_dom_sf"/>
</dbReference>
<dbReference type="InterPro" id="IPR045027">
    <property type="entry name" value="Homer"/>
</dbReference>
<dbReference type="Pfam" id="PF00568">
    <property type="entry name" value="WH1"/>
    <property type="match status" value="1"/>
</dbReference>
<sequence>MHLDTNMNEQSPLYTCKAHIFQVDPDTRKSWIPLSIGSVNVQIFHDSVKNVYRILSVDGPKVLINTVITSRMSFTKTSQKFCQWVDSRANHVYGLGFAHEDDLTRFMDKFIEVKEAARNALRSSSADARQTVRSESDWSIESNRTDPAIQLKQENAHLKFALAQSSTNSKKWQEELDLLRNNNAKLTTALQESHANVEEWKRQLHFYRDECSRLRQMVSSRHSPGGGQVNEAHEFKNLLDSADRRNKEQEQKIVQLENQVQRYISQINSLQDRLAETETNNQNLRNELHRRNPNDSYSNRTLRRSPPNRNLQQLMRLCDLFESKSNDFNQTVNAKTQDLQRLCSQITQNLVEI</sequence>
<dbReference type="SMART" id="SM00461">
    <property type="entry name" value="WH1"/>
    <property type="match status" value="1"/>
</dbReference>
<comment type="caution">
    <text evidence="3">The sequence shown here is derived from an EMBL/GenBank/DDBJ whole genome shotgun (WGS) entry which is preliminary data.</text>
</comment>
<evidence type="ECO:0000259" key="2">
    <source>
        <dbReference type="PROSITE" id="PS50229"/>
    </source>
</evidence>
<name>A0A814FPJ3_9BILA</name>
<dbReference type="InterPro" id="IPR000697">
    <property type="entry name" value="WH1/EVH1_dom"/>
</dbReference>
<feature type="region of interest" description="Disordered" evidence="1">
    <location>
        <begin position="281"/>
        <end position="309"/>
    </location>
</feature>
<dbReference type="SUPFAM" id="SSF50729">
    <property type="entry name" value="PH domain-like"/>
    <property type="match status" value="1"/>
</dbReference>
<protein>
    <recommendedName>
        <fullName evidence="2">WH1 domain-containing protein</fullName>
    </recommendedName>
</protein>
<evidence type="ECO:0000256" key="1">
    <source>
        <dbReference type="SAM" id="MobiDB-lite"/>
    </source>
</evidence>
<dbReference type="PANTHER" id="PTHR10918">
    <property type="entry name" value="HOMER"/>
    <property type="match status" value="1"/>
</dbReference>
<reference evidence="3" key="1">
    <citation type="submission" date="2021-02" db="EMBL/GenBank/DDBJ databases">
        <authorList>
            <person name="Nowell W R."/>
        </authorList>
    </citation>
    <scope>NUCLEOTIDE SEQUENCE</scope>
</reference>
<dbReference type="AlphaFoldDB" id="A0A814FPJ3"/>
<feature type="domain" description="WH1" evidence="2">
    <location>
        <begin position="5"/>
        <end position="117"/>
    </location>
</feature>
<proteinExistence type="predicted"/>
<dbReference type="GO" id="GO:0035256">
    <property type="term" value="F:G protein-coupled glutamate receptor binding"/>
    <property type="evidence" value="ECO:0007669"/>
    <property type="project" value="InterPro"/>
</dbReference>
<dbReference type="EMBL" id="CAJNOV010000106">
    <property type="protein sequence ID" value="CAF0986457.1"/>
    <property type="molecule type" value="Genomic_DNA"/>
</dbReference>